<dbReference type="EMBL" id="JSZA02000042">
    <property type="protein sequence ID" value="KHD07852.2"/>
    <property type="molecule type" value="Genomic_DNA"/>
</dbReference>
<proteinExistence type="predicted"/>
<name>A0A0A6PBY6_9GAMM</name>
<comment type="caution">
    <text evidence="1">The sequence shown here is derived from an EMBL/GenBank/DDBJ whole genome shotgun (WGS) entry which is preliminary data.</text>
</comment>
<protein>
    <submittedName>
        <fullName evidence="1">Uncharacterized protein</fullName>
    </submittedName>
</protein>
<gene>
    <name evidence="1" type="ORF">PN36_13150</name>
    <name evidence="2" type="ORF">PN36_13210</name>
</gene>
<evidence type="ECO:0000313" key="2">
    <source>
        <dbReference type="EMBL" id="TGO03083.1"/>
    </source>
</evidence>
<organism evidence="1 3">
    <name type="scientific">Candidatus Thiomargarita nelsonii</name>
    <dbReference type="NCBI Taxonomy" id="1003181"/>
    <lineage>
        <taxon>Bacteria</taxon>
        <taxon>Pseudomonadati</taxon>
        <taxon>Pseudomonadota</taxon>
        <taxon>Gammaproteobacteria</taxon>
        <taxon>Thiotrichales</taxon>
        <taxon>Thiotrichaceae</taxon>
        <taxon>Thiomargarita</taxon>
    </lineage>
</organism>
<reference evidence="1 3" key="1">
    <citation type="journal article" date="2016" name="Front. Microbiol.">
        <title>Single-Cell (Meta-)Genomics of a Dimorphic Candidatus Thiomargarita nelsonii Reveals Genomic Plasticity.</title>
        <authorList>
            <person name="Flood B.E."/>
            <person name="Fliss P."/>
            <person name="Jones D.S."/>
            <person name="Dick G.J."/>
            <person name="Jain S."/>
            <person name="Kaster A.K."/>
            <person name="Winkel M."/>
            <person name="Mussmann M."/>
            <person name="Bailey J."/>
        </authorList>
    </citation>
    <scope>NUCLEOTIDE SEQUENCE [LARGE SCALE GENOMIC DNA]</scope>
    <source>
        <strain evidence="1">Hydrate Ridge</strain>
    </source>
</reference>
<dbReference type="EMBL" id="JSZA02000043">
    <property type="protein sequence ID" value="TGO03083.1"/>
    <property type="molecule type" value="Genomic_DNA"/>
</dbReference>
<dbReference type="AlphaFoldDB" id="A0A0A6PBY6"/>
<evidence type="ECO:0000313" key="3">
    <source>
        <dbReference type="Proteomes" id="UP000030428"/>
    </source>
</evidence>
<keyword evidence="3" id="KW-1185">Reference proteome</keyword>
<evidence type="ECO:0000313" key="1">
    <source>
        <dbReference type="EMBL" id="KHD07852.2"/>
    </source>
</evidence>
<sequence length="84" mass="9681">MFAYLILLHEPSPHPLLCVEEPENQLYPHLLCHELESWFLGDLAAIDKVFGTFRYNKCGDDGKEMQALGMYSVVSTLLLKKQRQ</sequence>
<dbReference type="Proteomes" id="UP000030428">
    <property type="component" value="Unassembled WGS sequence"/>
</dbReference>
<accession>A0A0A6PBY6</accession>